<gene>
    <name evidence="2" type="ORF">EI291_05135</name>
</gene>
<dbReference type="SUPFAM" id="SSF51735">
    <property type="entry name" value="NAD(P)-binding Rossmann-fold domains"/>
    <property type="match status" value="1"/>
</dbReference>
<dbReference type="Pfam" id="PF13460">
    <property type="entry name" value="NAD_binding_10"/>
    <property type="match status" value="1"/>
</dbReference>
<protein>
    <submittedName>
        <fullName evidence="2">NADH-quinone oxidoreductase subunit F</fullName>
    </submittedName>
</protein>
<evidence type="ECO:0000313" key="3">
    <source>
        <dbReference type="Proteomes" id="UP000273500"/>
    </source>
</evidence>
<dbReference type="InterPro" id="IPR016040">
    <property type="entry name" value="NAD(P)-bd_dom"/>
</dbReference>
<dbReference type="InterPro" id="IPR036291">
    <property type="entry name" value="NAD(P)-bd_dom_sf"/>
</dbReference>
<sequence>MYTALLVGATGLVGNYLLGQLLLDDRFTHLKVFTRRPTGYQNPKLEEHVVDFDQPRDWSHLLTGDVLFSSLGTTLLQAGSQQNQYRVDYTYQYQAAKAAAENGVPTYVLVSSAGADAEALVFYSRMKGELERDVKRLPFQRIRLLQPGILAGNRQEARLGEKVGILLATVAGALPILHQYRPIHGRTVARAMIQAALDETPGVQTDTLEGVFTRAGEK</sequence>
<dbReference type="PANTHER" id="PTHR14097">
    <property type="entry name" value="OXIDOREDUCTASE HTATIP2"/>
    <property type="match status" value="1"/>
</dbReference>
<dbReference type="Gene3D" id="3.40.50.720">
    <property type="entry name" value="NAD(P)-binding Rossmann-like Domain"/>
    <property type="match status" value="1"/>
</dbReference>
<dbReference type="AlphaFoldDB" id="A0A428KU40"/>
<dbReference type="Proteomes" id="UP000273500">
    <property type="component" value="Unassembled WGS sequence"/>
</dbReference>
<accession>A0A428KU40</accession>
<evidence type="ECO:0000313" key="2">
    <source>
        <dbReference type="EMBL" id="RSK50037.1"/>
    </source>
</evidence>
<dbReference type="OrthoDB" id="9798632at2"/>
<keyword evidence="3" id="KW-1185">Reference proteome</keyword>
<reference evidence="2 3" key="1">
    <citation type="submission" date="2018-12" db="EMBL/GenBank/DDBJ databases">
        <authorList>
            <person name="Feng G."/>
            <person name="Zhu H."/>
        </authorList>
    </citation>
    <scope>NUCLEOTIDE SEQUENCE [LARGE SCALE GENOMIC DNA]</scope>
    <source>
        <strain evidence="2 3">KCTC 12533</strain>
    </source>
</reference>
<dbReference type="EMBL" id="RWIT01000002">
    <property type="protein sequence ID" value="RSK50037.1"/>
    <property type="molecule type" value="Genomic_DNA"/>
</dbReference>
<dbReference type="RefSeq" id="WP_125418698.1">
    <property type="nucleotide sequence ID" value="NZ_RWIT01000002.1"/>
</dbReference>
<dbReference type="PANTHER" id="PTHR14097:SF7">
    <property type="entry name" value="OXIDOREDUCTASE HTATIP2"/>
    <property type="match status" value="1"/>
</dbReference>
<comment type="caution">
    <text evidence="2">The sequence shown here is derived from an EMBL/GenBank/DDBJ whole genome shotgun (WGS) entry which is preliminary data.</text>
</comment>
<evidence type="ECO:0000259" key="1">
    <source>
        <dbReference type="Pfam" id="PF13460"/>
    </source>
</evidence>
<organism evidence="2 3">
    <name type="scientific">Hymenobacter rigui</name>
    <dbReference type="NCBI Taxonomy" id="334424"/>
    <lineage>
        <taxon>Bacteria</taxon>
        <taxon>Pseudomonadati</taxon>
        <taxon>Bacteroidota</taxon>
        <taxon>Cytophagia</taxon>
        <taxon>Cytophagales</taxon>
        <taxon>Hymenobacteraceae</taxon>
        <taxon>Hymenobacter</taxon>
    </lineage>
</organism>
<proteinExistence type="predicted"/>
<feature type="domain" description="NAD(P)-binding" evidence="1">
    <location>
        <begin position="8"/>
        <end position="119"/>
    </location>
</feature>
<name>A0A428KU40_9BACT</name>